<protein>
    <submittedName>
        <fullName evidence="1">Uncharacterized protein</fullName>
    </submittedName>
</protein>
<proteinExistence type="predicted"/>
<accession>A0A3B0T1G2</accession>
<reference evidence="1" key="1">
    <citation type="submission" date="2018-06" db="EMBL/GenBank/DDBJ databases">
        <authorList>
            <person name="Zhirakovskaya E."/>
        </authorList>
    </citation>
    <scope>NUCLEOTIDE SEQUENCE</scope>
</reference>
<sequence>MDRDAGGWVTAVATLVLVAAACSGSDGDGSDPLVSSSTTTAAVAGDAATTQAPAATGQSGLADYSVLMLANVDELTATSTLESLEAAGITGFVMRGSAEEGFDLYRPGLTNPQALDVITEIFASPDVNGGLIFETANLP</sequence>
<gene>
    <name evidence="1" type="ORF">MNBD_ACTINO02-265</name>
</gene>
<dbReference type="AlphaFoldDB" id="A0A3B0T1G2"/>
<dbReference type="PROSITE" id="PS51257">
    <property type="entry name" value="PROKAR_LIPOPROTEIN"/>
    <property type="match status" value="1"/>
</dbReference>
<dbReference type="EMBL" id="UOEK01000238">
    <property type="protein sequence ID" value="VAW02644.1"/>
    <property type="molecule type" value="Genomic_DNA"/>
</dbReference>
<evidence type="ECO:0000313" key="1">
    <source>
        <dbReference type="EMBL" id="VAW02644.1"/>
    </source>
</evidence>
<organism evidence="1">
    <name type="scientific">hydrothermal vent metagenome</name>
    <dbReference type="NCBI Taxonomy" id="652676"/>
    <lineage>
        <taxon>unclassified sequences</taxon>
        <taxon>metagenomes</taxon>
        <taxon>ecological metagenomes</taxon>
    </lineage>
</organism>
<name>A0A3B0T1G2_9ZZZZ</name>